<proteinExistence type="predicted"/>
<name>A0ABQ8PZT6_9AGAR</name>
<gene>
    <name evidence="1" type="ORF">F5050DRAFT_1538315</name>
</gene>
<protein>
    <submittedName>
        <fullName evidence="1">Uncharacterized protein</fullName>
    </submittedName>
</protein>
<reference evidence="1" key="1">
    <citation type="submission" date="2022-08" db="EMBL/GenBank/DDBJ databases">
        <authorList>
            <consortium name="DOE Joint Genome Institute"/>
            <person name="Min B."/>
            <person name="Riley R."/>
            <person name="Sierra-Patev S."/>
            <person name="Naranjo-Ortiz M."/>
            <person name="Looney B."/>
            <person name="Konkel Z."/>
            <person name="Slot J.C."/>
            <person name="Sakamoto Y."/>
            <person name="Steenwyk J.L."/>
            <person name="Rokas A."/>
            <person name="Carro J."/>
            <person name="Camarero S."/>
            <person name="Ferreira P."/>
            <person name="Molpeceres G."/>
            <person name="Ruiz-Duenas F.J."/>
            <person name="Serrano A."/>
            <person name="Henrissat B."/>
            <person name="Drula E."/>
            <person name="Hughes K.W."/>
            <person name="Mata J.L."/>
            <person name="Ishikawa N.K."/>
            <person name="Vargas-Isla R."/>
            <person name="Ushijima S."/>
            <person name="Smith C.A."/>
            <person name="Ahrendt S."/>
            <person name="Andreopoulos W."/>
            <person name="He G."/>
            <person name="Labutti K."/>
            <person name="Lipzen A."/>
            <person name="Ng V."/>
            <person name="Sandor L."/>
            <person name="Barry K."/>
            <person name="Martinez A.T."/>
            <person name="Xiao Y."/>
            <person name="Gibbons J.G."/>
            <person name="Terashima K."/>
            <person name="Hibbett D.S."/>
            <person name="Grigoriev I.V."/>
        </authorList>
    </citation>
    <scope>NUCLEOTIDE SEQUENCE</scope>
    <source>
        <strain evidence="1">TFB10827</strain>
    </source>
</reference>
<dbReference type="PANTHER" id="PTHR24559">
    <property type="entry name" value="TRANSPOSON TY3-I GAG-POL POLYPROTEIN"/>
    <property type="match status" value="1"/>
</dbReference>
<dbReference type="InterPro" id="IPR053134">
    <property type="entry name" value="RNA-dir_DNA_polymerase"/>
</dbReference>
<feature type="non-terminal residue" evidence="1">
    <location>
        <position position="79"/>
    </location>
</feature>
<feature type="non-terminal residue" evidence="1">
    <location>
        <position position="1"/>
    </location>
</feature>
<evidence type="ECO:0000313" key="2">
    <source>
        <dbReference type="Proteomes" id="UP001163828"/>
    </source>
</evidence>
<keyword evidence="2" id="KW-1185">Reference proteome</keyword>
<accession>A0ABQ8PZT6</accession>
<dbReference type="InterPro" id="IPR043502">
    <property type="entry name" value="DNA/RNA_pol_sf"/>
</dbReference>
<evidence type="ECO:0000313" key="1">
    <source>
        <dbReference type="EMBL" id="KAJ3990946.1"/>
    </source>
</evidence>
<dbReference type="Gene3D" id="3.30.70.270">
    <property type="match status" value="1"/>
</dbReference>
<comment type="caution">
    <text evidence="1">The sequence shown here is derived from an EMBL/GenBank/DDBJ whole genome shotgun (WGS) entry which is preliminary data.</text>
</comment>
<dbReference type="EMBL" id="MU791307">
    <property type="protein sequence ID" value="KAJ3990946.1"/>
    <property type="molecule type" value="Genomic_DNA"/>
</dbReference>
<sequence>KDAWNTLIQQHLDAGRIRPSNSQYSSPVFLVPKADPTVLPHWVNDFRLLNANTIPDRHPLPRIDDIIASCAKGKIWGKM</sequence>
<dbReference type="Gene3D" id="3.10.10.10">
    <property type="entry name" value="HIV Type 1 Reverse Transcriptase, subunit A, domain 1"/>
    <property type="match status" value="1"/>
</dbReference>
<dbReference type="Proteomes" id="UP001163828">
    <property type="component" value="Unassembled WGS sequence"/>
</dbReference>
<organism evidence="1 2">
    <name type="scientific">Lentinula boryana</name>
    <dbReference type="NCBI Taxonomy" id="40481"/>
    <lineage>
        <taxon>Eukaryota</taxon>
        <taxon>Fungi</taxon>
        <taxon>Dikarya</taxon>
        <taxon>Basidiomycota</taxon>
        <taxon>Agaricomycotina</taxon>
        <taxon>Agaricomycetes</taxon>
        <taxon>Agaricomycetidae</taxon>
        <taxon>Agaricales</taxon>
        <taxon>Marasmiineae</taxon>
        <taxon>Omphalotaceae</taxon>
        <taxon>Lentinula</taxon>
    </lineage>
</organism>
<dbReference type="SUPFAM" id="SSF56672">
    <property type="entry name" value="DNA/RNA polymerases"/>
    <property type="match status" value="1"/>
</dbReference>
<dbReference type="InterPro" id="IPR043128">
    <property type="entry name" value="Rev_trsase/Diguanyl_cyclase"/>
</dbReference>
<dbReference type="PANTHER" id="PTHR24559:SF444">
    <property type="entry name" value="REVERSE TRANSCRIPTASE DOMAIN-CONTAINING PROTEIN"/>
    <property type="match status" value="1"/>
</dbReference>